<protein>
    <submittedName>
        <fullName evidence="7">Uncharacterized protein</fullName>
    </submittedName>
</protein>
<dbReference type="AlphaFoldDB" id="A0A8C5P6G0"/>
<feature type="transmembrane region" description="Helical" evidence="6">
    <location>
        <begin position="302"/>
        <end position="322"/>
    </location>
</feature>
<proteinExistence type="predicted"/>
<feature type="region of interest" description="Disordered" evidence="5">
    <location>
        <begin position="215"/>
        <end position="258"/>
    </location>
</feature>
<dbReference type="GeneTree" id="ENSGT00950000183096"/>
<feature type="transmembrane region" description="Helical" evidence="6">
    <location>
        <begin position="88"/>
        <end position="108"/>
    </location>
</feature>
<feature type="transmembrane region" description="Helical" evidence="6">
    <location>
        <begin position="388"/>
        <end position="405"/>
    </location>
</feature>
<keyword evidence="2 6" id="KW-0812">Transmembrane</keyword>
<feature type="compositionally biased region" description="Polar residues" evidence="5">
    <location>
        <begin position="236"/>
        <end position="258"/>
    </location>
</feature>
<feature type="transmembrane region" description="Helical" evidence="6">
    <location>
        <begin position="114"/>
        <end position="131"/>
    </location>
</feature>
<name>A0A8C5P6G0_9ANUR</name>
<evidence type="ECO:0000313" key="7">
    <source>
        <dbReference type="Ensembl" id="ENSLLEP00000001423.1"/>
    </source>
</evidence>
<dbReference type="InterPro" id="IPR036259">
    <property type="entry name" value="MFS_trans_sf"/>
</dbReference>
<feature type="transmembrane region" description="Helical" evidence="6">
    <location>
        <begin position="12"/>
        <end position="30"/>
    </location>
</feature>
<keyword evidence="3 6" id="KW-1133">Transmembrane helix</keyword>
<dbReference type="Ensembl" id="ENSLLET00000001494.1">
    <property type="protein sequence ID" value="ENSLLEP00000001423.1"/>
    <property type="gene ID" value="ENSLLEG00000000932.1"/>
</dbReference>
<evidence type="ECO:0000313" key="8">
    <source>
        <dbReference type="Proteomes" id="UP000694569"/>
    </source>
</evidence>
<feature type="transmembrane region" description="Helical" evidence="6">
    <location>
        <begin position="329"/>
        <end position="349"/>
    </location>
</feature>
<evidence type="ECO:0000256" key="6">
    <source>
        <dbReference type="SAM" id="Phobius"/>
    </source>
</evidence>
<organism evidence="7 8">
    <name type="scientific">Leptobrachium leishanense</name>
    <name type="common">Leishan spiny toad</name>
    <dbReference type="NCBI Taxonomy" id="445787"/>
    <lineage>
        <taxon>Eukaryota</taxon>
        <taxon>Metazoa</taxon>
        <taxon>Chordata</taxon>
        <taxon>Craniata</taxon>
        <taxon>Vertebrata</taxon>
        <taxon>Euteleostomi</taxon>
        <taxon>Amphibia</taxon>
        <taxon>Batrachia</taxon>
        <taxon>Anura</taxon>
        <taxon>Pelobatoidea</taxon>
        <taxon>Megophryidae</taxon>
        <taxon>Leptobrachium</taxon>
    </lineage>
</organism>
<reference evidence="7" key="2">
    <citation type="submission" date="2025-09" db="UniProtKB">
        <authorList>
            <consortium name="Ensembl"/>
        </authorList>
    </citation>
    <scope>IDENTIFICATION</scope>
</reference>
<evidence type="ECO:0000256" key="1">
    <source>
        <dbReference type="ARBA" id="ARBA00004141"/>
    </source>
</evidence>
<evidence type="ECO:0000256" key="5">
    <source>
        <dbReference type="SAM" id="MobiDB-lite"/>
    </source>
</evidence>
<keyword evidence="8" id="KW-1185">Reference proteome</keyword>
<dbReference type="Gene3D" id="1.20.1250.20">
    <property type="entry name" value="MFS general substrate transporter like domains"/>
    <property type="match status" value="1"/>
</dbReference>
<feature type="transmembrane region" description="Helical" evidence="6">
    <location>
        <begin position="263"/>
        <end position="282"/>
    </location>
</feature>
<evidence type="ECO:0000256" key="3">
    <source>
        <dbReference type="ARBA" id="ARBA00022989"/>
    </source>
</evidence>
<dbReference type="GO" id="GO:0022857">
    <property type="term" value="F:transmembrane transporter activity"/>
    <property type="evidence" value="ECO:0007669"/>
    <property type="project" value="TreeGrafter"/>
</dbReference>
<dbReference type="GO" id="GO:0016020">
    <property type="term" value="C:membrane"/>
    <property type="evidence" value="ECO:0007669"/>
    <property type="project" value="UniProtKB-SubCell"/>
</dbReference>
<feature type="transmembrane region" description="Helical" evidence="6">
    <location>
        <begin position="58"/>
        <end position="76"/>
    </location>
</feature>
<evidence type="ECO:0000256" key="2">
    <source>
        <dbReference type="ARBA" id="ARBA00022692"/>
    </source>
</evidence>
<keyword evidence="4 6" id="KW-0472">Membrane</keyword>
<evidence type="ECO:0000256" key="4">
    <source>
        <dbReference type="ARBA" id="ARBA00023136"/>
    </source>
</evidence>
<feature type="transmembrane region" description="Helical" evidence="6">
    <location>
        <begin position="186"/>
        <end position="206"/>
    </location>
</feature>
<dbReference type="SUPFAM" id="SSF103473">
    <property type="entry name" value="MFS general substrate transporter"/>
    <property type="match status" value="1"/>
</dbReference>
<dbReference type="PANTHER" id="PTHR23507:SF42">
    <property type="entry name" value="SOLUTE CARRIER FAMILY 46 MEMBER 2"/>
    <property type="match status" value="1"/>
</dbReference>
<dbReference type="PANTHER" id="PTHR23507">
    <property type="entry name" value="ZGC:174356"/>
    <property type="match status" value="1"/>
</dbReference>
<dbReference type="Proteomes" id="UP000694569">
    <property type="component" value="Unplaced"/>
</dbReference>
<sequence length="464" mass="51995">MLHLRTRIEPVVFLLQMATTFYDSGIHLVLKDYYSKLASSSTKPVEIKVEDAIFNFYFTYKLIMSLTPMVSAYLLTKLGCRGYRRVPICVPIIGYLIARPLLLLVMILELPIEVMYAAAAINGLTGYYTTYWPGVKAWALEGSSEDGRSLRLMIVEMIRAVASLLLNLALTLFFMYHKKNGSYGPVLVYCGIIFYAFTAIYSLCILRAPEQEEMHTENNIEQEPNNNNSPTDLEKNQSTAIDTTSPESPEPNKTGNATTPMRMIIPLFISAVLFNYASKGAVEINNLYVESKPLNWHPNYAFLGEATTSLLYITSTGGLFFLNKYLNDLQIIGIGMSSFCVGGILLAFAQRTFHYFIARAVMALSMMPIPTMRSAISKLSDRASHRELFVVFQLALSFFATGSSIQYRTLYKLSRDWFPGFGFIICSGLGLLSLVALWIASKCCNKEVSKDKPGLEEKSVKEIP</sequence>
<accession>A0A8C5P6G0</accession>
<comment type="subcellular location">
    <subcellularLocation>
        <location evidence="1">Membrane</location>
        <topology evidence="1">Multi-pass membrane protein</topology>
    </subcellularLocation>
</comment>
<reference evidence="7" key="1">
    <citation type="submission" date="2025-08" db="UniProtKB">
        <authorList>
            <consortium name="Ensembl"/>
        </authorList>
    </citation>
    <scope>IDENTIFICATION</scope>
</reference>
<feature type="transmembrane region" description="Helical" evidence="6">
    <location>
        <begin position="152"/>
        <end position="174"/>
    </location>
</feature>
<dbReference type="OrthoDB" id="430300at2759"/>
<feature type="transmembrane region" description="Helical" evidence="6">
    <location>
        <begin position="355"/>
        <end position="376"/>
    </location>
</feature>
<feature type="transmembrane region" description="Helical" evidence="6">
    <location>
        <begin position="417"/>
        <end position="440"/>
    </location>
</feature>
<feature type="compositionally biased region" description="Low complexity" evidence="5">
    <location>
        <begin position="219"/>
        <end position="228"/>
    </location>
</feature>